<accession>A0A7T8GWX9</accession>
<gene>
    <name evidence="1" type="ORF">FKW44_019680</name>
</gene>
<organism evidence="1 2">
    <name type="scientific">Caligus rogercresseyi</name>
    <name type="common">Sea louse</name>
    <dbReference type="NCBI Taxonomy" id="217165"/>
    <lineage>
        <taxon>Eukaryota</taxon>
        <taxon>Metazoa</taxon>
        <taxon>Ecdysozoa</taxon>
        <taxon>Arthropoda</taxon>
        <taxon>Crustacea</taxon>
        <taxon>Multicrustacea</taxon>
        <taxon>Hexanauplia</taxon>
        <taxon>Copepoda</taxon>
        <taxon>Siphonostomatoida</taxon>
        <taxon>Caligidae</taxon>
        <taxon>Caligus</taxon>
    </lineage>
</organism>
<dbReference type="Proteomes" id="UP000595437">
    <property type="component" value="Chromosome 14"/>
</dbReference>
<protein>
    <submittedName>
        <fullName evidence="1">Uncharacterized protein</fullName>
    </submittedName>
</protein>
<evidence type="ECO:0000313" key="1">
    <source>
        <dbReference type="EMBL" id="QQP38955.1"/>
    </source>
</evidence>
<dbReference type="AlphaFoldDB" id="A0A7T8GWX9"/>
<proteinExistence type="predicted"/>
<keyword evidence="2" id="KW-1185">Reference proteome</keyword>
<dbReference type="EMBL" id="CP045903">
    <property type="protein sequence ID" value="QQP38955.1"/>
    <property type="molecule type" value="Genomic_DNA"/>
</dbReference>
<evidence type="ECO:0000313" key="2">
    <source>
        <dbReference type="Proteomes" id="UP000595437"/>
    </source>
</evidence>
<sequence length="106" mass="11872">MDALNARKYCKTYILFGLLSHKASARTNVINHSSTECQTLVSKSLTMDRPLQPLDIRTIRISASARYAPLDLRIPSVTDNSWTLAGNLVKYVPSHSIVLRDSLKEL</sequence>
<reference evidence="2" key="1">
    <citation type="submission" date="2021-01" db="EMBL/GenBank/DDBJ databases">
        <title>Caligus Genome Assembly.</title>
        <authorList>
            <person name="Gallardo-Escarate C."/>
        </authorList>
    </citation>
    <scope>NUCLEOTIDE SEQUENCE [LARGE SCALE GENOMIC DNA]</scope>
</reference>
<name>A0A7T8GWX9_CALRO</name>